<feature type="compositionally biased region" description="Basic and acidic residues" evidence="4">
    <location>
        <begin position="993"/>
        <end position="1006"/>
    </location>
</feature>
<dbReference type="Proteomes" id="UP001210380">
    <property type="component" value="Unassembled WGS sequence"/>
</dbReference>
<sequence>MRFGVLGPLEVWTAGGEPVVVPEAKVRVLLAALLAHDGPVSADRLVDALWGAEPPGKPTNTLQTKVSQLRKAIGRELVTYRPAGYALAVDQDAVDAHRFRSLLAQARTTASPDARRALLADALGLWRGSAFADFADEPFVQAARHRLAEEHLDALEEFAETRLELGEHAALIGELGELVAANPLRERLRALQVRALYRAGRQNEALASLADLRERLADELGIDPSPELVELQQAVLSQDTSLAPPPAAAHNLPTPLTDLVGRDGESARVLALLASSRLVTLTGPGGVGKTRLAIESARSAAFRDGVWLVELAGIQPEAGACPLEHAVLAALDVQEAALSTADPLVDALRAKEVLLVLDNCEHVITSAATMAARLLRKVPGLRILATSREALGIAGETLLPVPPLAVPDAGADVDAVRTSAAVQLFTARAAATSPGFDVDTSNSASVAAICRRLDGIPLALELAATRIRVLGAKALESRLDDRFALLNSGHRDAPERQRTLHAMIDWSWQLLPTAERIVLRRLAVHRDGCTLSTAEAVCSGDGVRPAEVLDLLARLVDRSLVVAAESATGELRYRLLDSVAAYCSQRLREAEEHDIVRQRRNEHYAALAEQAEAQLRGPDQRRWLELLDAEATNLRAALDDASPELALRLVTSLAWYWFLRGRLSEARQSLAAALAGSGSARTDAAAWYAGIALLTGEPVDHVEAWRDIDDRAQRARARWFLAHAQYTIADLAASEAAIGELVEEFTALEDRWGLAAALSDRSSHLMARGDLDAASRDAERSAELFRATGDRWGLAQASYALGTIAGITGDYASAERHHTEALRGAESIGLWAEVAYQTSWLGRVALLKHDYPRARELHARSMRLAAERGFTPAEMYAETGLALGARREGRFAEVEEHLRRVLEWHRQVEFEPGNTLILAELGFLAEQRGDLDEAREHHLAAHRIARRIADPRAIALTLEGLAGTSTTPEQAARLLGAAAAARASVGAPLPPAERGDVDRITAEARKQLSPNDFDTAFDHGSTQFPDSLDTLLPRSP</sequence>
<dbReference type="SMART" id="SM01043">
    <property type="entry name" value="BTAD"/>
    <property type="match status" value="1"/>
</dbReference>
<evidence type="ECO:0000256" key="1">
    <source>
        <dbReference type="ARBA" id="ARBA00005820"/>
    </source>
</evidence>
<dbReference type="PRINTS" id="PR00364">
    <property type="entry name" value="DISEASERSIST"/>
</dbReference>
<dbReference type="SMART" id="SM00862">
    <property type="entry name" value="Trans_reg_C"/>
    <property type="match status" value="1"/>
</dbReference>
<comment type="caution">
    <text evidence="6">The sequence shown here is derived from an EMBL/GenBank/DDBJ whole genome shotgun (WGS) entry which is preliminary data.</text>
</comment>
<dbReference type="Pfam" id="PF00486">
    <property type="entry name" value="Trans_reg_C"/>
    <property type="match status" value="1"/>
</dbReference>
<feature type="region of interest" description="Disordered" evidence="4">
    <location>
        <begin position="986"/>
        <end position="1036"/>
    </location>
</feature>
<evidence type="ECO:0000313" key="7">
    <source>
        <dbReference type="Proteomes" id="UP001210380"/>
    </source>
</evidence>
<dbReference type="EMBL" id="JAQGLA010000036">
    <property type="protein sequence ID" value="MDA3627958.1"/>
    <property type="molecule type" value="Genomic_DNA"/>
</dbReference>
<dbReference type="Gene3D" id="1.25.40.10">
    <property type="entry name" value="Tetratricopeptide repeat domain"/>
    <property type="match status" value="2"/>
</dbReference>
<protein>
    <submittedName>
        <fullName evidence="6">BTAD domain-containing putative transcriptional regulator</fullName>
    </submittedName>
</protein>
<feature type="DNA-binding region" description="OmpR/PhoB-type" evidence="3">
    <location>
        <begin position="1"/>
        <end position="89"/>
    </location>
</feature>
<dbReference type="PROSITE" id="PS51755">
    <property type="entry name" value="OMPR_PHOB"/>
    <property type="match status" value="1"/>
</dbReference>
<feature type="domain" description="OmpR/PhoB-type" evidence="5">
    <location>
        <begin position="1"/>
        <end position="89"/>
    </location>
</feature>
<dbReference type="SUPFAM" id="SSF48452">
    <property type="entry name" value="TPR-like"/>
    <property type="match status" value="3"/>
</dbReference>
<accession>A0ABT4V1Z0</accession>
<name>A0ABT4V1Z0_9PSEU</name>
<dbReference type="InterPro" id="IPR011990">
    <property type="entry name" value="TPR-like_helical_dom_sf"/>
</dbReference>
<gene>
    <name evidence="6" type="ORF">OU415_21165</name>
</gene>
<evidence type="ECO:0000256" key="2">
    <source>
        <dbReference type="ARBA" id="ARBA00023125"/>
    </source>
</evidence>
<proteinExistence type="inferred from homology"/>
<evidence type="ECO:0000256" key="3">
    <source>
        <dbReference type="PROSITE-ProRule" id="PRU01091"/>
    </source>
</evidence>
<dbReference type="Pfam" id="PF03704">
    <property type="entry name" value="BTAD"/>
    <property type="match status" value="1"/>
</dbReference>
<reference evidence="6 7" key="1">
    <citation type="submission" date="2022-11" db="EMBL/GenBank/DDBJ databases">
        <title>Draft genome sequence of Saccharopolyspora sp. WRP15-2 isolated from rhizosphere soils of wild rice in Thailand.</title>
        <authorList>
            <person name="Duangmal K."/>
            <person name="Kammanee S."/>
            <person name="Muangham S."/>
        </authorList>
    </citation>
    <scope>NUCLEOTIDE SEQUENCE [LARGE SCALE GENOMIC DNA]</scope>
    <source>
        <strain evidence="6 7">WRP15-2</strain>
    </source>
</reference>
<comment type="similarity">
    <text evidence="1">Belongs to the AfsR/DnrI/RedD regulatory family.</text>
</comment>
<dbReference type="InterPro" id="IPR058852">
    <property type="entry name" value="HTH_77"/>
</dbReference>
<dbReference type="PANTHER" id="PTHR47691:SF3">
    <property type="entry name" value="HTH-TYPE TRANSCRIPTIONAL REGULATOR RV0890C-RELATED"/>
    <property type="match status" value="1"/>
</dbReference>
<evidence type="ECO:0000313" key="6">
    <source>
        <dbReference type="EMBL" id="MDA3627958.1"/>
    </source>
</evidence>
<dbReference type="InterPro" id="IPR016032">
    <property type="entry name" value="Sig_transdc_resp-reg_C-effctor"/>
</dbReference>
<organism evidence="6 7">
    <name type="scientific">Saccharopolyspora oryzae</name>
    <dbReference type="NCBI Taxonomy" id="2997343"/>
    <lineage>
        <taxon>Bacteria</taxon>
        <taxon>Bacillati</taxon>
        <taxon>Actinomycetota</taxon>
        <taxon>Actinomycetes</taxon>
        <taxon>Pseudonocardiales</taxon>
        <taxon>Pseudonocardiaceae</taxon>
        <taxon>Saccharopolyspora</taxon>
    </lineage>
</organism>
<dbReference type="Pfam" id="PF13424">
    <property type="entry name" value="TPR_12"/>
    <property type="match status" value="1"/>
</dbReference>
<dbReference type="RefSeq" id="WP_270950658.1">
    <property type="nucleotide sequence ID" value="NZ_JAQGLA010000036.1"/>
</dbReference>
<dbReference type="SUPFAM" id="SSF46894">
    <property type="entry name" value="C-terminal effector domain of the bipartite response regulators"/>
    <property type="match status" value="1"/>
</dbReference>
<dbReference type="InterPro" id="IPR036388">
    <property type="entry name" value="WH-like_DNA-bd_sf"/>
</dbReference>
<keyword evidence="7" id="KW-1185">Reference proteome</keyword>
<dbReference type="Gene3D" id="3.40.50.300">
    <property type="entry name" value="P-loop containing nucleotide triphosphate hydrolases"/>
    <property type="match status" value="1"/>
</dbReference>
<dbReference type="SUPFAM" id="SSF52540">
    <property type="entry name" value="P-loop containing nucleoside triphosphate hydrolases"/>
    <property type="match status" value="1"/>
</dbReference>
<evidence type="ECO:0000256" key="4">
    <source>
        <dbReference type="SAM" id="MobiDB-lite"/>
    </source>
</evidence>
<dbReference type="InterPro" id="IPR027417">
    <property type="entry name" value="P-loop_NTPase"/>
</dbReference>
<dbReference type="PANTHER" id="PTHR47691">
    <property type="entry name" value="REGULATOR-RELATED"/>
    <property type="match status" value="1"/>
</dbReference>
<evidence type="ECO:0000259" key="5">
    <source>
        <dbReference type="PROSITE" id="PS51755"/>
    </source>
</evidence>
<dbReference type="InterPro" id="IPR005158">
    <property type="entry name" value="BTAD"/>
</dbReference>
<dbReference type="Pfam" id="PF25872">
    <property type="entry name" value="HTH_77"/>
    <property type="match status" value="1"/>
</dbReference>
<dbReference type="CDD" id="cd15831">
    <property type="entry name" value="BTAD"/>
    <property type="match status" value="1"/>
</dbReference>
<dbReference type="Gene3D" id="1.10.10.10">
    <property type="entry name" value="Winged helix-like DNA-binding domain superfamily/Winged helix DNA-binding domain"/>
    <property type="match status" value="1"/>
</dbReference>
<keyword evidence="2 3" id="KW-0238">DNA-binding</keyword>
<dbReference type="InterPro" id="IPR001867">
    <property type="entry name" value="OmpR/PhoB-type_DNA-bd"/>
</dbReference>